<gene>
    <name evidence="2" type="ORF">SVIM_LOCUS483848</name>
</gene>
<evidence type="ECO:0000313" key="2">
    <source>
        <dbReference type="EMBL" id="VFU63497.1"/>
    </source>
</evidence>
<sequence>MADHLSHITDLRLEKTIMRQDFTLTSPASNDPVFVEQHSMANAKRSSVQIQIDSPISRPGDRDFTGGLLGGLNSS</sequence>
<feature type="region of interest" description="Disordered" evidence="1">
    <location>
        <begin position="54"/>
        <end position="75"/>
    </location>
</feature>
<reference evidence="2" key="1">
    <citation type="submission" date="2019-03" db="EMBL/GenBank/DDBJ databases">
        <authorList>
            <person name="Mank J."/>
            <person name="Almeida P."/>
        </authorList>
    </citation>
    <scope>NUCLEOTIDE SEQUENCE</scope>
    <source>
        <strain evidence="2">78183</strain>
    </source>
</reference>
<organism evidence="2">
    <name type="scientific">Salix viminalis</name>
    <name type="common">Common osier</name>
    <name type="synonym">Basket willow</name>
    <dbReference type="NCBI Taxonomy" id="40686"/>
    <lineage>
        <taxon>Eukaryota</taxon>
        <taxon>Viridiplantae</taxon>
        <taxon>Streptophyta</taxon>
        <taxon>Embryophyta</taxon>
        <taxon>Tracheophyta</taxon>
        <taxon>Spermatophyta</taxon>
        <taxon>Magnoliopsida</taxon>
        <taxon>eudicotyledons</taxon>
        <taxon>Gunneridae</taxon>
        <taxon>Pentapetalae</taxon>
        <taxon>rosids</taxon>
        <taxon>fabids</taxon>
        <taxon>Malpighiales</taxon>
        <taxon>Salicaceae</taxon>
        <taxon>Saliceae</taxon>
        <taxon>Salix</taxon>
    </lineage>
</organism>
<evidence type="ECO:0000256" key="1">
    <source>
        <dbReference type="SAM" id="MobiDB-lite"/>
    </source>
</evidence>
<dbReference type="EMBL" id="CAADRP010002207">
    <property type="protein sequence ID" value="VFU63497.1"/>
    <property type="molecule type" value="Genomic_DNA"/>
</dbReference>
<dbReference type="AlphaFoldDB" id="A0A6N2NC42"/>
<accession>A0A6N2NC42</accession>
<name>A0A6N2NC42_SALVM</name>
<proteinExistence type="predicted"/>
<protein>
    <submittedName>
        <fullName evidence="2">Uncharacterized protein</fullName>
    </submittedName>
</protein>